<dbReference type="RefSeq" id="WP_222609197.1">
    <property type="nucleotide sequence ID" value="NZ_CP081960.1"/>
</dbReference>
<name>A0A8T8WHY2_9EURY</name>
<dbReference type="PANTHER" id="PTHR24321:SF8">
    <property type="entry name" value="ESTRADIOL 17-BETA-DEHYDROGENASE 8-RELATED"/>
    <property type="match status" value="1"/>
</dbReference>
<dbReference type="Gene3D" id="3.40.50.720">
    <property type="entry name" value="NAD(P)-binding Rossmann-like Domain"/>
    <property type="match status" value="1"/>
</dbReference>
<dbReference type="InterPro" id="IPR002347">
    <property type="entry name" value="SDR_fam"/>
</dbReference>
<geneLocation type="plasmid" evidence="5 6">
    <name>unnamed2</name>
</geneLocation>
<dbReference type="SUPFAM" id="SSF51735">
    <property type="entry name" value="NAD(P)-binding Rossmann-fold domains"/>
    <property type="match status" value="1"/>
</dbReference>
<dbReference type="GeneID" id="67180047"/>
<keyword evidence="6" id="KW-1185">Reference proteome</keyword>
<feature type="domain" description="Ketoreductase" evidence="4">
    <location>
        <begin position="7"/>
        <end position="186"/>
    </location>
</feature>
<evidence type="ECO:0000256" key="3">
    <source>
        <dbReference type="ARBA" id="ARBA00023027"/>
    </source>
</evidence>
<dbReference type="KEGG" id="hmp:K6T50_17855"/>
<keyword evidence="2 5" id="KW-0560">Oxidoreductase</keyword>
<dbReference type="EMBL" id="CP081960">
    <property type="protein sequence ID" value="QZP39448.1"/>
    <property type="molecule type" value="Genomic_DNA"/>
</dbReference>
<dbReference type="NCBIfam" id="NF005559">
    <property type="entry name" value="PRK07231.1"/>
    <property type="match status" value="1"/>
</dbReference>
<reference evidence="5 6" key="1">
    <citation type="journal article" date="2021" name="Int. J. Syst. Evol. Microbiol.">
        <title>Halobaculum halophilum sp. nov. and Halobaculum salinum sp. nov., isolated from salt lake and saline soil.</title>
        <authorList>
            <person name="Cui H.L."/>
            <person name="Shi X.W."/>
            <person name="Yin X.M."/>
            <person name="Yang X.Y."/>
            <person name="Hou J."/>
            <person name="Zhu L."/>
        </authorList>
    </citation>
    <scope>NUCLEOTIDE SEQUENCE [LARGE SCALE GENOMIC DNA]</scope>
    <source>
        <strain evidence="5 6">NBRC 109044</strain>
    </source>
</reference>
<evidence type="ECO:0000313" key="5">
    <source>
        <dbReference type="EMBL" id="QZP39448.1"/>
    </source>
</evidence>
<keyword evidence="5" id="KW-0614">Plasmid</keyword>
<dbReference type="InterPro" id="IPR036291">
    <property type="entry name" value="NAD(P)-bd_dom_sf"/>
</dbReference>
<proteinExistence type="inferred from homology"/>
<dbReference type="EC" id="1.1.1.47" evidence="5"/>
<dbReference type="PANTHER" id="PTHR24321">
    <property type="entry name" value="DEHYDROGENASES, SHORT CHAIN"/>
    <property type="match status" value="1"/>
</dbReference>
<dbReference type="SMART" id="SM00822">
    <property type="entry name" value="PKS_KR"/>
    <property type="match status" value="1"/>
</dbReference>
<dbReference type="Pfam" id="PF13561">
    <property type="entry name" value="adh_short_C2"/>
    <property type="match status" value="1"/>
</dbReference>
<dbReference type="PROSITE" id="PS00061">
    <property type="entry name" value="ADH_SHORT"/>
    <property type="match status" value="1"/>
</dbReference>
<dbReference type="InterPro" id="IPR057326">
    <property type="entry name" value="KR_dom"/>
</dbReference>
<evidence type="ECO:0000256" key="1">
    <source>
        <dbReference type="ARBA" id="ARBA00006484"/>
    </source>
</evidence>
<gene>
    <name evidence="5" type="ORF">K6T50_17855</name>
</gene>
<keyword evidence="3" id="KW-0520">NAD</keyword>
<dbReference type="GO" id="GO:0047936">
    <property type="term" value="F:glucose 1-dehydrogenase [NAD(P)+] activity"/>
    <property type="evidence" value="ECO:0007669"/>
    <property type="project" value="UniProtKB-EC"/>
</dbReference>
<evidence type="ECO:0000259" key="4">
    <source>
        <dbReference type="SMART" id="SM00822"/>
    </source>
</evidence>
<dbReference type="InterPro" id="IPR020904">
    <property type="entry name" value="Sc_DH/Rdtase_CS"/>
</dbReference>
<accession>A0A8T8WHY2</accession>
<organism evidence="5 6">
    <name type="scientific">Halobaculum magnesiiphilum</name>
    <dbReference type="NCBI Taxonomy" id="1017351"/>
    <lineage>
        <taxon>Archaea</taxon>
        <taxon>Methanobacteriati</taxon>
        <taxon>Methanobacteriota</taxon>
        <taxon>Stenosarchaea group</taxon>
        <taxon>Halobacteria</taxon>
        <taxon>Halobacteriales</taxon>
        <taxon>Haloferacaceae</taxon>
        <taxon>Halobaculum</taxon>
    </lineage>
</organism>
<evidence type="ECO:0000256" key="2">
    <source>
        <dbReference type="ARBA" id="ARBA00023002"/>
    </source>
</evidence>
<protein>
    <submittedName>
        <fullName evidence="5">Glucose 1-dehydrogenase</fullName>
        <ecNumber evidence="5">1.1.1.47</ecNumber>
    </submittedName>
</protein>
<dbReference type="AlphaFoldDB" id="A0A8T8WHY2"/>
<dbReference type="CDD" id="cd05233">
    <property type="entry name" value="SDR_c"/>
    <property type="match status" value="1"/>
</dbReference>
<sequence>MNGIEGGVAIVTGGAAGIGRATAERFAAEGASVVVADIDADDLAETVDLIEADGGEATAVETDVSDADDVASLVEKTIDTYGVPDFALNNAGIEGSSAPIADQSLEDWKRVIDVNQTGVWNCLTEELAVMADNGGGAVVNMSSIAGLSAAGGAPYVASKHGVVGLTRAAAAQYGPAGVRVNAVCPGVIDTEMIDRASDEMGEETIDQIVQAKPLRRMGEPEEVASAVVWLCSDESSFVTGHPLVIDGGYMA</sequence>
<dbReference type="PRINTS" id="PR00081">
    <property type="entry name" value="GDHRDH"/>
</dbReference>
<dbReference type="FunFam" id="3.40.50.720:FF:000084">
    <property type="entry name" value="Short-chain dehydrogenase reductase"/>
    <property type="match status" value="1"/>
</dbReference>
<dbReference type="Proteomes" id="UP000826254">
    <property type="component" value="Plasmid unnamed2"/>
</dbReference>
<comment type="similarity">
    <text evidence="1">Belongs to the short-chain dehydrogenases/reductases (SDR) family.</text>
</comment>
<evidence type="ECO:0000313" key="6">
    <source>
        <dbReference type="Proteomes" id="UP000826254"/>
    </source>
</evidence>
<dbReference type="PRINTS" id="PR00080">
    <property type="entry name" value="SDRFAMILY"/>
</dbReference>